<gene>
    <name evidence="14" type="ORF">G5B40_17295</name>
</gene>
<dbReference type="GO" id="GO:0005886">
    <property type="term" value="C:plasma membrane"/>
    <property type="evidence" value="ECO:0007669"/>
    <property type="project" value="UniProtKB-SubCell"/>
</dbReference>
<organism evidence="14 15">
    <name type="scientific">Pikeienuella piscinae</name>
    <dbReference type="NCBI Taxonomy" id="2748098"/>
    <lineage>
        <taxon>Bacteria</taxon>
        <taxon>Pseudomonadati</taxon>
        <taxon>Pseudomonadota</taxon>
        <taxon>Alphaproteobacteria</taxon>
        <taxon>Rhodobacterales</taxon>
        <taxon>Paracoccaceae</taxon>
        <taxon>Pikeienuella</taxon>
    </lineage>
</organism>
<feature type="transmembrane region" description="Helical" evidence="9">
    <location>
        <begin position="21"/>
        <end position="41"/>
    </location>
</feature>
<dbReference type="PANTHER" id="PTHR30386:SF17">
    <property type="entry name" value="ALKALINE PROTEASE SECRETION PROTEIN APRE"/>
    <property type="match status" value="1"/>
</dbReference>
<evidence type="ECO:0000259" key="13">
    <source>
        <dbReference type="Pfam" id="PF26002"/>
    </source>
</evidence>
<sequence length="441" mass="49421">MSSDPLLDREVSRRWPAGRHLGLGVLTLLLLVVGLGGWSAFASISGAIVAQGKLKVESERQVVEHPEGGVVKEILVKEGDTVEAGEPLIRLDDTLIAADLAIVEGQLYELMARRGRLTAEQLDKPLPEFDEELLAAGESNPKVAALIEGQRQLFFARAETLKQETDQLRERQQQIREEIVGAQAQQRALVEQVRFVRRELHDLKELQKKGLAQASRVLALEREKARLEGQRGELIANIARLRGQISEIEIQLLGNASTRREDAITQLRDNAYRENEMLEQRNSLLERIDRLEIRAPRPGRVIGMTIFALRSVVRAAEPILYIVPSDAGLIVEAEIETRNVDQVFPGQDARLRFSAFSARTTPDIAATVIQVSPDAFTNEQTGRSYYMTELSINPGEIEKLDHVELLAGMPVEAYIRTGDRSPFSYLTKPFADYFNKAFREE</sequence>
<keyword evidence="10" id="KW-0175">Coiled coil</keyword>
<keyword evidence="7 9" id="KW-1133">Transmembrane helix</keyword>
<dbReference type="Pfam" id="PF26002">
    <property type="entry name" value="Beta-barrel_AprE"/>
    <property type="match status" value="1"/>
</dbReference>
<keyword evidence="6 9" id="KW-0812">Transmembrane</keyword>
<evidence type="ECO:0000256" key="4">
    <source>
        <dbReference type="ARBA" id="ARBA00022475"/>
    </source>
</evidence>
<evidence type="ECO:0000259" key="12">
    <source>
        <dbReference type="Pfam" id="PF25994"/>
    </source>
</evidence>
<evidence type="ECO:0000256" key="7">
    <source>
        <dbReference type="ARBA" id="ARBA00022989"/>
    </source>
</evidence>
<evidence type="ECO:0000256" key="2">
    <source>
        <dbReference type="ARBA" id="ARBA00009477"/>
    </source>
</evidence>
<dbReference type="InterPro" id="IPR058781">
    <property type="entry name" value="HH_AprE-like"/>
</dbReference>
<accession>A0A7L5C504</accession>
<feature type="coiled-coil region" evidence="10">
    <location>
        <begin position="217"/>
        <end position="244"/>
    </location>
</feature>
<reference evidence="14 15" key="1">
    <citation type="submission" date="2020-02" db="EMBL/GenBank/DDBJ databases">
        <title>complete genome sequence of Rhodobacteraceae bacterium.</title>
        <authorList>
            <person name="Park J."/>
            <person name="Kim Y.-S."/>
            <person name="Kim K.-H."/>
        </authorList>
    </citation>
    <scope>NUCLEOTIDE SEQUENCE [LARGE SCALE GENOMIC DNA]</scope>
    <source>
        <strain evidence="14 15">RR4-56</strain>
    </source>
</reference>
<evidence type="ECO:0000313" key="14">
    <source>
        <dbReference type="EMBL" id="QIE57039.1"/>
    </source>
</evidence>
<dbReference type="Pfam" id="PF00364">
    <property type="entry name" value="Biotin_lipoyl"/>
    <property type="match status" value="1"/>
</dbReference>
<comment type="similarity">
    <text evidence="2 9">Belongs to the membrane fusion protein (MFP) (TC 8.A.1) family.</text>
</comment>
<evidence type="ECO:0000259" key="11">
    <source>
        <dbReference type="Pfam" id="PF00364"/>
    </source>
</evidence>
<dbReference type="Pfam" id="PF25994">
    <property type="entry name" value="HH_AprE"/>
    <property type="match status" value="1"/>
</dbReference>
<dbReference type="InterPro" id="IPR011053">
    <property type="entry name" value="Single_hybrid_motif"/>
</dbReference>
<dbReference type="PRINTS" id="PR01490">
    <property type="entry name" value="RTXTOXIND"/>
</dbReference>
<dbReference type="KEGG" id="hdh:G5B40_17295"/>
<evidence type="ECO:0000313" key="15">
    <source>
        <dbReference type="Proteomes" id="UP000503336"/>
    </source>
</evidence>
<protein>
    <recommendedName>
        <fullName evidence="9">Membrane fusion protein (MFP) family protein</fullName>
    </recommendedName>
</protein>
<dbReference type="InterPro" id="IPR050739">
    <property type="entry name" value="MFP"/>
</dbReference>
<dbReference type="Gene3D" id="2.40.50.100">
    <property type="match status" value="1"/>
</dbReference>
<evidence type="ECO:0000256" key="9">
    <source>
        <dbReference type="RuleBase" id="RU365093"/>
    </source>
</evidence>
<comment type="subcellular location">
    <subcellularLocation>
        <location evidence="1 9">Cell inner membrane</location>
        <topology evidence="1 9">Single-pass membrane protein</topology>
    </subcellularLocation>
</comment>
<dbReference type="InterPro" id="IPR010129">
    <property type="entry name" value="T1SS_HlyD"/>
</dbReference>
<evidence type="ECO:0000256" key="6">
    <source>
        <dbReference type="ARBA" id="ARBA00022692"/>
    </source>
</evidence>
<evidence type="ECO:0000256" key="5">
    <source>
        <dbReference type="ARBA" id="ARBA00022519"/>
    </source>
</evidence>
<keyword evidence="15" id="KW-1185">Reference proteome</keyword>
<dbReference type="PANTHER" id="PTHR30386">
    <property type="entry name" value="MEMBRANE FUSION SUBUNIT OF EMRAB-TOLC MULTIDRUG EFFLUX PUMP"/>
    <property type="match status" value="1"/>
</dbReference>
<keyword evidence="3 9" id="KW-0813">Transport</keyword>
<name>A0A7L5C504_9RHOB</name>
<dbReference type="Gene3D" id="2.40.30.170">
    <property type="match status" value="1"/>
</dbReference>
<evidence type="ECO:0000256" key="3">
    <source>
        <dbReference type="ARBA" id="ARBA00022448"/>
    </source>
</evidence>
<feature type="domain" description="AprE-like beta-barrel" evidence="13">
    <location>
        <begin position="329"/>
        <end position="418"/>
    </location>
</feature>
<keyword evidence="8 9" id="KW-0472">Membrane</keyword>
<dbReference type="GO" id="GO:0015031">
    <property type="term" value="P:protein transport"/>
    <property type="evidence" value="ECO:0007669"/>
    <property type="project" value="InterPro"/>
</dbReference>
<feature type="coiled-coil region" evidence="10">
    <location>
        <begin position="158"/>
        <end position="185"/>
    </location>
</feature>
<dbReference type="SUPFAM" id="SSF51230">
    <property type="entry name" value="Single hybrid motif"/>
    <property type="match status" value="1"/>
</dbReference>
<proteinExistence type="inferred from homology"/>
<evidence type="ECO:0000256" key="1">
    <source>
        <dbReference type="ARBA" id="ARBA00004377"/>
    </source>
</evidence>
<keyword evidence="4 9" id="KW-1003">Cell membrane</keyword>
<dbReference type="AlphaFoldDB" id="A0A7L5C504"/>
<evidence type="ECO:0000256" key="10">
    <source>
        <dbReference type="SAM" id="Coils"/>
    </source>
</evidence>
<dbReference type="Proteomes" id="UP000503336">
    <property type="component" value="Chromosome"/>
</dbReference>
<dbReference type="NCBIfam" id="TIGR01843">
    <property type="entry name" value="type_I_hlyD"/>
    <property type="match status" value="1"/>
</dbReference>
<dbReference type="RefSeq" id="WP_165101233.1">
    <property type="nucleotide sequence ID" value="NZ_CP049056.1"/>
</dbReference>
<evidence type="ECO:0000256" key="8">
    <source>
        <dbReference type="ARBA" id="ARBA00023136"/>
    </source>
</evidence>
<dbReference type="EMBL" id="CP049056">
    <property type="protein sequence ID" value="QIE57039.1"/>
    <property type="molecule type" value="Genomic_DNA"/>
</dbReference>
<feature type="domain" description="Lipoyl-binding" evidence="11">
    <location>
        <begin position="62"/>
        <end position="91"/>
    </location>
</feature>
<dbReference type="InterPro" id="IPR000089">
    <property type="entry name" value="Biotin_lipoyl"/>
</dbReference>
<keyword evidence="5 9" id="KW-0997">Cell inner membrane</keyword>
<feature type="domain" description="AprE-like long alpha-helical hairpin" evidence="12">
    <location>
        <begin position="97"/>
        <end position="284"/>
    </location>
</feature>
<dbReference type="InterPro" id="IPR058982">
    <property type="entry name" value="Beta-barrel_AprE"/>
</dbReference>